<name>A0A1I7V486_9PELO</name>
<protein>
    <submittedName>
        <fullName evidence="2">Uncharacterized protein</fullName>
    </submittedName>
</protein>
<evidence type="ECO:0000313" key="1">
    <source>
        <dbReference type="Proteomes" id="UP000095282"/>
    </source>
</evidence>
<organism evidence="1 2">
    <name type="scientific">Caenorhabditis tropicalis</name>
    <dbReference type="NCBI Taxonomy" id="1561998"/>
    <lineage>
        <taxon>Eukaryota</taxon>
        <taxon>Metazoa</taxon>
        <taxon>Ecdysozoa</taxon>
        <taxon>Nematoda</taxon>
        <taxon>Chromadorea</taxon>
        <taxon>Rhabditida</taxon>
        <taxon>Rhabditina</taxon>
        <taxon>Rhabditomorpha</taxon>
        <taxon>Rhabditoidea</taxon>
        <taxon>Rhabditidae</taxon>
        <taxon>Peloderinae</taxon>
        <taxon>Caenorhabditis</taxon>
    </lineage>
</organism>
<evidence type="ECO:0000313" key="2">
    <source>
        <dbReference type="WBParaSite" id="Csp11.Scaffold630.g22232.t1"/>
    </source>
</evidence>
<keyword evidence="1" id="KW-1185">Reference proteome</keyword>
<proteinExistence type="predicted"/>
<sequence length="89" mass="10306">MITVPLTAKKVGSIEFHIPKGGGSDDWLCGAVDNDDVCVSLASRLTFLTRNITPWTQTMNPMNPYNAQWNHQMDYYNYYNYYNYPVYNP</sequence>
<accession>A0A1I7V486</accession>
<reference evidence="2" key="1">
    <citation type="submission" date="2016-11" db="UniProtKB">
        <authorList>
            <consortium name="WormBaseParasite"/>
        </authorList>
    </citation>
    <scope>IDENTIFICATION</scope>
</reference>
<dbReference type="WBParaSite" id="Csp11.Scaffold630.g22232.t1">
    <property type="protein sequence ID" value="Csp11.Scaffold630.g22232.t1"/>
    <property type="gene ID" value="Csp11.Scaffold630.g22232"/>
</dbReference>
<dbReference type="Proteomes" id="UP000095282">
    <property type="component" value="Unplaced"/>
</dbReference>
<dbReference type="AlphaFoldDB" id="A0A1I7V486"/>